<dbReference type="Proteomes" id="UP001470230">
    <property type="component" value="Unassembled WGS sequence"/>
</dbReference>
<evidence type="ECO:0000313" key="2">
    <source>
        <dbReference type="EMBL" id="KAK8848299.1"/>
    </source>
</evidence>
<accession>A0ABR2HJ95</accession>
<sequence>MGIDKGKKSDLNQSKNENDVIRKKGITQKINSNAVNEQKKNTYGVYIHNEESLYNFNLMKDESNCIEMQRIEYNNAWQYECYNDFGVTEDKEKFLNPEEWELNGIDTSIENNVYPNFPLGPDSLKSILDNFMKKETIWDISYHDSFNDSSGKTFNPFPIGESHNQHFIFQKGKIFIKHNGVIESIVGGENSIKKFTYQPKLKSLQPFKTRLI</sequence>
<evidence type="ECO:0000256" key="1">
    <source>
        <dbReference type="SAM" id="MobiDB-lite"/>
    </source>
</evidence>
<comment type="caution">
    <text evidence="2">The sequence shown here is derived from an EMBL/GenBank/DDBJ whole genome shotgun (WGS) entry which is preliminary data.</text>
</comment>
<dbReference type="EMBL" id="JAPFFF010000027">
    <property type="protein sequence ID" value="KAK8848299.1"/>
    <property type="molecule type" value="Genomic_DNA"/>
</dbReference>
<organism evidence="2 3">
    <name type="scientific">Tritrichomonas musculus</name>
    <dbReference type="NCBI Taxonomy" id="1915356"/>
    <lineage>
        <taxon>Eukaryota</taxon>
        <taxon>Metamonada</taxon>
        <taxon>Parabasalia</taxon>
        <taxon>Tritrichomonadida</taxon>
        <taxon>Tritrichomonadidae</taxon>
        <taxon>Tritrichomonas</taxon>
    </lineage>
</organism>
<keyword evidence="3" id="KW-1185">Reference proteome</keyword>
<evidence type="ECO:0000313" key="3">
    <source>
        <dbReference type="Proteomes" id="UP001470230"/>
    </source>
</evidence>
<feature type="compositionally biased region" description="Basic and acidic residues" evidence="1">
    <location>
        <begin position="1"/>
        <end position="22"/>
    </location>
</feature>
<gene>
    <name evidence="2" type="ORF">M9Y10_019360</name>
</gene>
<proteinExistence type="predicted"/>
<name>A0ABR2HJ95_9EUKA</name>
<feature type="region of interest" description="Disordered" evidence="1">
    <location>
        <begin position="1"/>
        <end position="23"/>
    </location>
</feature>
<protein>
    <submittedName>
        <fullName evidence="2">Uncharacterized protein</fullName>
    </submittedName>
</protein>
<reference evidence="2 3" key="1">
    <citation type="submission" date="2024-04" db="EMBL/GenBank/DDBJ databases">
        <title>Tritrichomonas musculus Genome.</title>
        <authorList>
            <person name="Alves-Ferreira E."/>
            <person name="Grigg M."/>
            <person name="Lorenzi H."/>
            <person name="Galac M."/>
        </authorList>
    </citation>
    <scope>NUCLEOTIDE SEQUENCE [LARGE SCALE GENOMIC DNA]</scope>
    <source>
        <strain evidence="2 3">EAF2021</strain>
    </source>
</reference>